<accession>A0A1V0SIL4</accession>
<reference evidence="1" key="1">
    <citation type="journal article" date="2017" name="Science">
        <title>Giant viruses with an expanded complement of translation system components.</title>
        <authorList>
            <person name="Schulz F."/>
            <person name="Yutin N."/>
            <person name="Ivanova N.N."/>
            <person name="Ortega D.R."/>
            <person name="Lee T.K."/>
            <person name="Vierheilig J."/>
            <person name="Daims H."/>
            <person name="Horn M."/>
            <person name="Wagner M."/>
            <person name="Jensen G.J."/>
            <person name="Kyrpides N.C."/>
            <person name="Koonin E.V."/>
            <person name="Woyke T."/>
        </authorList>
    </citation>
    <scope>NUCLEOTIDE SEQUENCE</scope>
    <source>
        <strain evidence="1">KNV1</strain>
    </source>
</reference>
<dbReference type="EMBL" id="KY684108">
    <property type="protein sequence ID" value="ARF11501.1"/>
    <property type="molecule type" value="Genomic_DNA"/>
</dbReference>
<organism evidence="1">
    <name type="scientific">Klosneuvirus KNV1</name>
    <dbReference type="NCBI Taxonomy" id="1977640"/>
    <lineage>
        <taxon>Viruses</taxon>
        <taxon>Varidnaviria</taxon>
        <taxon>Bamfordvirae</taxon>
        <taxon>Nucleocytoviricota</taxon>
        <taxon>Megaviricetes</taxon>
        <taxon>Imitervirales</taxon>
        <taxon>Mimiviridae</taxon>
        <taxon>Klosneuvirinae</taxon>
        <taxon>Klosneuvirus</taxon>
    </lineage>
</organism>
<name>A0A1V0SIL4_9VIRU</name>
<proteinExistence type="predicted"/>
<sequence length="81" mass="9777">MFLYIILIVLLGLIGWMIINRFSGPVEENKQMITISKSNPLDPVYYTEGDYGKYPFILYEKRKREQRLYDSLTYDFYHINK</sequence>
<evidence type="ECO:0000313" key="1">
    <source>
        <dbReference type="EMBL" id="ARF11501.1"/>
    </source>
</evidence>
<gene>
    <name evidence="1" type="ORF">Klosneuvirus_1_358</name>
</gene>
<protein>
    <submittedName>
        <fullName evidence="1">Uncharacterized protein</fullName>
    </submittedName>
</protein>